<dbReference type="Proteomes" id="UP001214441">
    <property type="component" value="Unassembled WGS sequence"/>
</dbReference>
<accession>A0ABT7A4C1</accession>
<evidence type="ECO:0000313" key="3">
    <source>
        <dbReference type="Proteomes" id="UP001214441"/>
    </source>
</evidence>
<organism evidence="2 3">
    <name type="scientific">Streptomyces iconiensis</name>
    <dbReference type="NCBI Taxonomy" id="1384038"/>
    <lineage>
        <taxon>Bacteria</taxon>
        <taxon>Bacillati</taxon>
        <taxon>Actinomycetota</taxon>
        <taxon>Actinomycetes</taxon>
        <taxon>Kitasatosporales</taxon>
        <taxon>Streptomycetaceae</taxon>
        <taxon>Streptomyces</taxon>
    </lineage>
</organism>
<sequence length="114" mass="11529">MDAGLVLTVVAAAVLAGLVIGSLLDSPSALAVGRNTCFLVGLMLCARPLMGAPAVMAPVVWLLAVMLFGFGQGHPYFWSVLPRANGDPIALTAAAVALAGGLTCQLTLRPRAAS</sequence>
<proteinExistence type="predicted"/>
<feature type="transmembrane region" description="Helical" evidence="1">
    <location>
        <begin position="36"/>
        <end position="69"/>
    </location>
</feature>
<dbReference type="RefSeq" id="WP_274046372.1">
    <property type="nucleotide sequence ID" value="NZ_JANCPR020000031.1"/>
</dbReference>
<gene>
    <name evidence="2" type="ORF">NMN56_027780</name>
</gene>
<feature type="transmembrane region" description="Helical" evidence="1">
    <location>
        <begin position="89"/>
        <end position="108"/>
    </location>
</feature>
<feature type="transmembrane region" description="Helical" evidence="1">
    <location>
        <begin position="6"/>
        <end position="24"/>
    </location>
</feature>
<dbReference type="EMBL" id="JANCPR020000031">
    <property type="protein sequence ID" value="MDJ1135686.1"/>
    <property type="molecule type" value="Genomic_DNA"/>
</dbReference>
<comment type="caution">
    <text evidence="2">The sequence shown here is derived from an EMBL/GenBank/DDBJ whole genome shotgun (WGS) entry which is preliminary data.</text>
</comment>
<protein>
    <submittedName>
        <fullName evidence="2">Uncharacterized protein</fullName>
    </submittedName>
</protein>
<evidence type="ECO:0000313" key="2">
    <source>
        <dbReference type="EMBL" id="MDJ1135686.1"/>
    </source>
</evidence>
<evidence type="ECO:0000256" key="1">
    <source>
        <dbReference type="SAM" id="Phobius"/>
    </source>
</evidence>
<keyword evidence="1" id="KW-0812">Transmembrane</keyword>
<keyword evidence="3" id="KW-1185">Reference proteome</keyword>
<keyword evidence="1" id="KW-1133">Transmembrane helix</keyword>
<keyword evidence="1" id="KW-0472">Membrane</keyword>
<name>A0ABT7A4C1_9ACTN</name>
<reference evidence="2 3" key="1">
    <citation type="submission" date="2023-05" db="EMBL/GenBank/DDBJ databases">
        <title>Streptantibioticus silvisoli sp. nov., acidotolerant actinomycetes 1 from pine litter.</title>
        <authorList>
            <person name="Swiecimska M."/>
            <person name="Golinska P."/>
            <person name="Sangal V."/>
            <person name="Wachnowicz B."/>
            <person name="Goodfellow M."/>
        </authorList>
    </citation>
    <scope>NUCLEOTIDE SEQUENCE [LARGE SCALE GENOMIC DNA]</scope>
    <source>
        <strain evidence="2 3">DSM 42109</strain>
    </source>
</reference>